<keyword evidence="10 13" id="KW-0472">Membrane</keyword>
<keyword evidence="6 13" id="KW-1133">Transmembrane helix</keyword>
<keyword evidence="9 12" id="KW-0503">Monooxygenase</keyword>
<feature type="transmembrane region" description="Helical" evidence="13">
    <location>
        <begin position="6"/>
        <end position="23"/>
    </location>
</feature>
<keyword evidence="7 12" id="KW-0560">Oxidoreductase</keyword>
<dbReference type="PANTHER" id="PTHR47950:SF4">
    <property type="entry name" value="GERANIOL 8-HYDROXYLASE-LIKE"/>
    <property type="match status" value="1"/>
</dbReference>
<keyword evidence="5 11" id="KW-0479">Metal-binding</keyword>
<dbReference type="InterPro" id="IPR036396">
    <property type="entry name" value="Cyt_P450_sf"/>
</dbReference>
<dbReference type="GO" id="GO:0005506">
    <property type="term" value="F:iron ion binding"/>
    <property type="evidence" value="ECO:0007669"/>
    <property type="project" value="InterPro"/>
</dbReference>
<evidence type="ECO:0000256" key="13">
    <source>
        <dbReference type="SAM" id="Phobius"/>
    </source>
</evidence>
<comment type="subcellular location">
    <subcellularLocation>
        <location evidence="1">Membrane</location>
        <topology evidence="1">Single-pass membrane protein</topology>
    </subcellularLocation>
</comment>
<evidence type="ECO:0000256" key="4">
    <source>
        <dbReference type="ARBA" id="ARBA00022692"/>
    </source>
</evidence>
<dbReference type="GO" id="GO:0016705">
    <property type="term" value="F:oxidoreductase activity, acting on paired donors, with incorporation or reduction of molecular oxygen"/>
    <property type="evidence" value="ECO:0007669"/>
    <property type="project" value="InterPro"/>
</dbReference>
<feature type="binding site" description="axial binding residue" evidence="11">
    <location>
        <position position="439"/>
    </location>
    <ligand>
        <name>heme</name>
        <dbReference type="ChEBI" id="CHEBI:30413"/>
    </ligand>
    <ligandPart>
        <name>Fe</name>
        <dbReference type="ChEBI" id="CHEBI:18248"/>
    </ligandPart>
</feature>
<comment type="cofactor">
    <cofactor evidence="11">
        <name>heme</name>
        <dbReference type="ChEBI" id="CHEBI:30413"/>
    </cofactor>
</comment>
<comment type="similarity">
    <text evidence="2 12">Belongs to the cytochrome P450 family.</text>
</comment>
<evidence type="ECO:0000256" key="6">
    <source>
        <dbReference type="ARBA" id="ARBA00022989"/>
    </source>
</evidence>
<protein>
    <submittedName>
        <fullName evidence="14">Geraniol 10-hydroxylase</fullName>
    </submittedName>
</protein>
<evidence type="ECO:0000256" key="9">
    <source>
        <dbReference type="ARBA" id="ARBA00023033"/>
    </source>
</evidence>
<dbReference type="PROSITE" id="PS00086">
    <property type="entry name" value="CYTOCHROME_P450"/>
    <property type="match status" value="1"/>
</dbReference>
<dbReference type="PRINTS" id="PR00385">
    <property type="entry name" value="P450"/>
</dbReference>
<keyword evidence="8 11" id="KW-0408">Iron</keyword>
<reference evidence="14" key="1">
    <citation type="submission" date="2020-05" db="EMBL/GenBank/DDBJ databases">
        <title>Bm G10H.</title>
        <authorList>
            <person name="Jeena G.S."/>
            <person name="Shukla R.K."/>
        </authorList>
    </citation>
    <scope>NUCLEOTIDE SEQUENCE</scope>
</reference>
<evidence type="ECO:0000256" key="5">
    <source>
        <dbReference type="ARBA" id="ARBA00022723"/>
    </source>
</evidence>
<sequence length="496" mass="55728">MDFFTIVLVFLFSIFFIHGLNLLNNKRKKLPPGPTCLPILGNLHLLGDLPHKSLARLAKTYGPVMCLRFGQINTVVISSSSVAKEVLQKQDLAFSSRSIQDVGRAVDHSKYGLLYLPVSSTWRNMRKILNSNVFSGNSLDGSKEIRCRKVEELVESCKSQSRRGEAVDIGEAAFTTSLNLLSNTLFSKDLADPFSDSAKEFKDSVRKMSTEAAKPNLADFFPLLARFDPQRIRYRMTITAEKVLELFRGLVDERLNKEKLMNGHDDNHHEGKNDVLDVLLASKEIDRNNIEHLCLDLFVAGTDTTSGTVEWAMAEVLKNPDVMKKVKAELDEVIGKGKVIDEADISRLPYLRCVVKETLRLHAPVPFLVPRRVEQDVELCGYVVPKNTQVFVNAWAIARDAETWTSPLEFKPERFLDSEMDVRGRDFELIPFGAGRRICPGLPLAIRMVPVMLGSLLNCFDWKIDGGISAKDLDMEEKFGLTLEKAKHLKAVPIPL</sequence>
<dbReference type="InterPro" id="IPR002401">
    <property type="entry name" value="Cyt_P450_E_grp-I"/>
</dbReference>
<dbReference type="InterPro" id="IPR017972">
    <property type="entry name" value="Cyt_P450_CS"/>
</dbReference>
<dbReference type="CDD" id="cd11073">
    <property type="entry name" value="CYP76-like"/>
    <property type="match status" value="1"/>
</dbReference>
<evidence type="ECO:0000256" key="2">
    <source>
        <dbReference type="ARBA" id="ARBA00010617"/>
    </source>
</evidence>
<evidence type="ECO:0000256" key="3">
    <source>
        <dbReference type="ARBA" id="ARBA00022617"/>
    </source>
</evidence>
<evidence type="ECO:0000256" key="11">
    <source>
        <dbReference type="PIRSR" id="PIRSR602401-1"/>
    </source>
</evidence>
<dbReference type="PANTHER" id="PTHR47950">
    <property type="entry name" value="CYTOCHROME P450, FAMILY 76, SUBFAMILY C, POLYPEPTIDE 5-RELATED"/>
    <property type="match status" value="1"/>
</dbReference>
<evidence type="ECO:0000256" key="1">
    <source>
        <dbReference type="ARBA" id="ARBA00004167"/>
    </source>
</evidence>
<dbReference type="GO" id="GO:0004497">
    <property type="term" value="F:monooxygenase activity"/>
    <property type="evidence" value="ECO:0007669"/>
    <property type="project" value="UniProtKB-KW"/>
</dbReference>
<evidence type="ECO:0000256" key="12">
    <source>
        <dbReference type="RuleBase" id="RU000461"/>
    </source>
</evidence>
<evidence type="ECO:0000313" key="14">
    <source>
        <dbReference type="EMBL" id="QWT43260.1"/>
    </source>
</evidence>
<dbReference type="InterPro" id="IPR001128">
    <property type="entry name" value="Cyt_P450"/>
</dbReference>
<evidence type="ECO:0000256" key="7">
    <source>
        <dbReference type="ARBA" id="ARBA00023002"/>
    </source>
</evidence>
<organism evidence="14">
    <name type="scientific">Bacopa monnieri</name>
    <name type="common">Herb of grace</name>
    <name type="synonym">Lysimachia monnieri</name>
    <dbReference type="NCBI Taxonomy" id="263974"/>
    <lineage>
        <taxon>Eukaryota</taxon>
        <taxon>Viridiplantae</taxon>
        <taxon>Streptophyta</taxon>
        <taxon>Embryophyta</taxon>
        <taxon>Tracheophyta</taxon>
        <taxon>Spermatophyta</taxon>
        <taxon>Magnoliopsida</taxon>
        <taxon>eudicotyledons</taxon>
        <taxon>Gunneridae</taxon>
        <taxon>Pentapetalae</taxon>
        <taxon>asterids</taxon>
        <taxon>lamiids</taxon>
        <taxon>Lamiales</taxon>
        <taxon>Plantaginaceae</taxon>
        <taxon>Gratioleae</taxon>
        <taxon>Bacopa</taxon>
    </lineage>
</organism>
<dbReference type="GO" id="GO:0020037">
    <property type="term" value="F:heme binding"/>
    <property type="evidence" value="ECO:0007669"/>
    <property type="project" value="InterPro"/>
</dbReference>
<keyword evidence="4 13" id="KW-0812">Transmembrane</keyword>
<dbReference type="PRINTS" id="PR00463">
    <property type="entry name" value="EP450I"/>
</dbReference>
<dbReference type="AlphaFoldDB" id="A0A8F2EFZ0"/>
<keyword evidence="3 11" id="KW-0349">Heme</keyword>
<proteinExistence type="evidence at transcript level"/>
<evidence type="ECO:0000256" key="8">
    <source>
        <dbReference type="ARBA" id="ARBA00023004"/>
    </source>
</evidence>
<evidence type="ECO:0000256" key="10">
    <source>
        <dbReference type="ARBA" id="ARBA00023136"/>
    </source>
</evidence>
<accession>A0A8F2EFZ0</accession>
<dbReference type="EMBL" id="MT438686">
    <property type="protein sequence ID" value="QWT43260.1"/>
    <property type="molecule type" value="mRNA"/>
</dbReference>
<dbReference type="GO" id="GO:0016020">
    <property type="term" value="C:membrane"/>
    <property type="evidence" value="ECO:0007669"/>
    <property type="project" value="UniProtKB-SubCell"/>
</dbReference>
<dbReference type="SUPFAM" id="SSF48264">
    <property type="entry name" value="Cytochrome P450"/>
    <property type="match status" value="1"/>
</dbReference>
<name>A0A8F2EFZ0_BACMN</name>
<dbReference type="FunFam" id="1.10.630.10:FF:000007">
    <property type="entry name" value="Cytochrome P450 76C4"/>
    <property type="match status" value="1"/>
</dbReference>
<dbReference type="Pfam" id="PF00067">
    <property type="entry name" value="p450"/>
    <property type="match status" value="1"/>
</dbReference>
<dbReference type="Gene3D" id="1.10.630.10">
    <property type="entry name" value="Cytochrome P450"/>
    <property type="match status" value="1"/>
</dbReference>